<evidence type="ECO:0000313" key="5">
    <source>
        <dbReference type="Proteomes" id="UP000198811"/>
    </source>
</evidence>
<gene>
    <name evidence="4" type="ORF">NCTC13028_02295</name>
    <name evidence="3" type="ORF">SAMN05216497_101217</name>
</gene>
<dbReference type="GO" id="GO:0047689">
    <property type="term" value="F:aspartate racemase activity"/>
    <property type="evidence" value="ECO:0007669"/>
    <property type="project" value="UniProtKB-EC"/>
</dbReference>
<dbReference type="InterPro" id="IPR033134">
    <property type="entry name" value="Asp/Glu_racemase_AS_2"/>
</dbReference>
<evidence type="ECO:0000313" key="4">
    <source>
        <dbReference type="EMBL" id="SQB36070.1"/>
    </source>
</evidence>
<evidence type="ECO:0000313" key="3">
    <source>
        <dbReference type="EMBL" id="SDK84415.1"/>
    </source>
</evidence>
<dbReference type="InterPro" id="IPR015942">
    <property type="entry name" value="Asp/Glu/hydantoin_racemase"/>
</dbReference>
<dbReference type="PROSITE" id="PS00924">
    <property type="entry name" value="ASP_GLU_RACEMASE_2"/>
    <property type="match status" value="1"/>
</dbReference>
<dbReference type="NCBIfam" id="TIGR00035">
    <property type="entry name" value="asp_race"/>
    <property type="match status" value="1"/>
</dbReference>
<dbReference type="PANTHER" id="PTHR21198:SF7">
    <property type="entry name" value="ASPARTATE-GLUTAMATE RACEMASE FAMILY"/>
    <property type="match status" value="1"/>
</dbReference>
<dbReference type="InterPro" id="IPR004380">
    <property type="entry name" value="Asp_race"/>
</dbReference>
<evidence type="ECO:0000256" key="2">
    <source>
        <dbReference type="ARBA" id="ARBA00023235"/>
    </source>
</evidence>
<protein>
    <submittedName>
        <fullName evidence="4">Aspartate racemase</fullName>
        <ecNumber evidence="4">5.1.1.13</ecNumber>
    </submittedName>
</protein>
<name>A0A239ZKM5_CLOCO</name>
<dbReference type="Proteomes" id="UP000198811">
    <property type="component" value="Unassembled WGS sequence"/>
</dbReference>
<dbReference type="PROSITE" id="PS00923">
    <property type="entry name" value="ASP_GLU_RACEMASE_1"/>
    <property type="match status" value="1"/>
</dbReference>
<dbReference type="STRING" id="1494.SAMN05216497_101217"/>
<reference evidence="4 6" key="2">
    <citation type="submission" date="2018-06" db="EMBL/GenBank/DDBJ databases">
        <authorList>
            <consortium name="Pathogen Informatics"/>
            <person name="Doyle S."/>
        </authorList>
    </citation>
    <scope>NUCLEOTIDE SEQUENCE [LARGE SCALE GENOMIC DNA]</scope>
    <source>
        <strain evidence="4 6">NCTC13028</strain>
    </source>
</reference>
<keyword evidence="2 4" id="KW-0413">Isomerase</keyword>
<dbReference type="EMBL" id="FNGL01000001">
    <property type="protein sequence ID" value="SDK84415.1"/>
    <property type="molecule type" value="Genomic_DNA"/>
</dbReference>
<proteinExistence type="inferred from homology"/>
<keyword evidence="5" id="KW-1185">Reference proteome</keyword>
<comment type="similarity">
    <text evidence="1">Belongs to the aspartate/glutamate racemases family.</text>
</comment>
<dbReference type="EMBL" id="UAWC01000026">
    <property type="protein sequence ID" value="SQB36070.1"/>
    <property type="molecule type" value="Genomic_DNA"/>
</dbReference>
<evidence type="ECO:0000256" key="1">
    <source>
        <dbReference type="ARBA" id="ARBA00007847"/>
    </source>
</evidence>
<reference evidence="3 5" key="1">
    <citation type="submission" date="2016-10" db="EMBL/GenBank/DDBJ databases">
        <authorList>
            <person name="Varghese N."/>
            <person name="Submissions S."/>
        </authorList>
    </citation>
    <scope>NUCLEOTIDE SEQUENCE [LARGE SCALE GENOMIC DNA]</scope>
    <source>
        <strain evidence="3 5">NLAE-zl-C224</strain>
    </source>
</reference>
<dbReference type="GeneID" id="70576618"/>
<dbReference type="OrthoDB" id="9803739at2"/>
<dbReference type="Gene3D" id="3.40.50.1860">
    <property type="match status" value="2"/>
</dbReference>
<dbReference type="SUPFAM" id="SSF53681">
    <property type="entry name" value="Aspartate/glutamate racemase"/>
    <property type="match status" value="2"/>
</dbReference>
<organism evidence="4 6">
    <name type="scientific">Clostridium cochlearium</name>
    <dbReference type="NCBI Taxonomy" id="1494"/>
    <lineage>
        <taxon>Bacteria</taxon>
        <taxon>Bacillati</taxon>
        <taxon>Bacillota</taxon>
        <taxon>Clostridia</taxon>
        <taxon>Eubacteriales</taxon>
        <taxon>Clostridiaceae</taxon>
        <taxon>Clostridium</taxon>
    </lineage>
</organism>
<dbReference type="PANTHER" id="PTHR21198">
    <property type="entry name" value="GLUTAMATE RACEMASE"/>
    <property type="match status" value="1"/>
</dbReference>
<dbReference type="Pfam" id="PF01177">
    <property type="entry name" value="Asp_Glu_race"/>
    <property type="match status" value="1"/>
</dbReference>
<dbReference type="AlphaFoldDB" id="A0A239ZKM5"/>
<dbReference type="EC" id="5.1.1.13" evidence="4"/>
<dbReference type="InterPro" id="IPR001920">
    <property type="entry name" value="Asp/Glu_race"/>
</dbReference>
<sequence>MSKIVGIIGGMGPKATADLYNKIVDYTDAKVDQDHLHVIIEGNAKIPDRTNYILGKGENPLGELIKTGERLKNAGADFLIMPCNTAHYFYDELYEKLNVPFINMIEEVGKYILDKHGKIKVGLLATLGTYEGKVYEKYCNRLGLDIVAPSKEIREKVSNAVYIVKGGQREFTKEFAMDMLKEFKEKHINVIILGCTELPLIFQPLENELKEFEFISSTDILAKQTIKRVKK</sequence>
<evidence type="ECO:0000313" key="6">
    <source>
        <dbReference type="Proteomes" id="UP000250223"/>
    </source>
</evidence>
<dbReference type="InterPro" id="IPR018187">
    <property type="entry name" value="Asp/Glu_racemase_AS_1"/>
</dbReference>
<accession>A0A239ZKM5</accession>
<dbReference type="Proteomes" id="UP000250223">
    <property type="component" value="Unassembled WGS sequence"/>
</dbReference>
<dbReference type="RefSeq" id="WP_089863073.1">
    <property type="nucleotide sequence ID" value="NZ_CP173238.1"/>
</dbReference>